<comment type="caution">
    <text evidence="3">The sequence shown here is derived from an EMBL/GenBank/DDBJ whole genome shotgun (WGS) entry which is preliminary data.</text>
</comment>
<sequence length="68" mass="8096">MENLTYYLPLLLCPLMLVMLFFFMKRMSDGNNNNKSEPNANDLQKDMNHLMEQNQKLMKEIDTLKRSP</sequence>
<dbReference type="EMBL" id="JAKRYL010000008">
    <property type="protein sequence ID" value="MCL7747298.1"/>
    <property type="molecule type" value="Genomic_DNA"/>
</dbReference>
<feature type="compositionally biased region" description="Polar residues" evidence="1">
    <location>
        <begin position="31"/>
        <end position="42"/>
    </location>
</feature>
<evidence type="ECO:0000256" key="1">
    <source>
        <dbReference type="SAM" id="MobiDB-lite"/>
    </source>
</evidence>
<evidence type="ECO:0008006" key="5">
    <source>
        <dbReference type="Google" id="ProtNLM"/>
    </source>
</evidence>
<dbReference type="AlphaFoldDB" id="A0A9X2CS75"/>
<dbReference type="Proteomes" id="UP001139150">
    <property type="component" value="Unassembled WGS sequence"/>
</dbReference>
<gene>
    <name evidence="3" type="ORF">MF646_09215</name>
</gene>
<keyword evidence="2" id="KW-0812">Transmembrane</keyword>
<evidence type="ECO:0000256" key="2">
    <source>
        <dbReference type="SAM" id="Phobius"/>
    </source>
</evidence>
<feature type="transmembrane region" description="Helical" evidence="2">
    <location>
        <begin position="6"/>
        <end position="24"/>
    </location>
</feature>
<feature type="region of interest" description="Disordered" evidence="1">
    <location>
        <begin position="31"/>
        <end position="51"/>
    </location>
</feature>
<organism evidence="3 4">
    <name type="scientific">Halalkalibacter alkaliphilus</name>
    <dbReference type="NCBI Taxonomy" id="2917993"/>
    <lineage>
        <taxon>Bacteria</taxon>
        <taxon>Bacillati</taxon>
        <taxon>Bacillota</taxon>
        <taxon>Bacilli</taxon>
        <taxon>Bacillales</taxon>
        <taxon>Bacillaceae</taxon>
        <taxon>Halalkalibacter</taxon>
    </lineage>
</organism>
<evidence type="ECO:0000313" key="3">
    <source>
        <dbReference type="EMBL" id="MCL7747298.1"/>
    </source>
</evidence>
<reference evidence="3" key="1">
    <citation type="submission" date="2022-02" db="EMBL/GenBank/DDBJ databases">
        <title>Halalkalibacter sp. nov. isolated from Lonar Lake, India.</title>
        <authorList>
            <person name="Joshi A."/>
            <person name="Thite S."/>
            <person name="Lodha T."/>
        </authorList>
    </citation>
    <scope>NUCLEOTIDE SEQUENCE</scope>
    <source>
        <strain evidence="3">MEB205</strain>
    </source>
</reference>
<keyword evidence="2" id="KW-0472">Membrane</keyword>
<proteinExistence type="predicted"/>
<evidence type="ECO:0000313" key="4">
    <source>
        <dbReference type="Proteomes" id="UP001139150"/>
    </source>
</evidence>
<keyword evidence="4" id="KW-1185">Reference proteome</keyword>
<name>A0A9X2CS75_9BACI</name>
<accession>A0A9X2CS75</accession>
<dbReference type="RefSeq" id="WP_250096205.1">
    <property type="nucleotide sequence ID" value="NZ_JAKRYL010000008.1"/>
</dbReference>
<keyword evidence="2" id="KW-1133">Transmembrane helix</keyword>
<protein>
    <recommendedName>
        <fullName evidence="5">DUF2933 domain-containing protein</fullName>
    </recommendedName>
</protein>